<evidence type="ECO:0000313" key="3">
    <source>
        <dbReference type="WBParaSite" id="SBAD_0001119401-mRNA-1"/>
    </source>
</evidence>
<gene>
    <name evidence="1" type="ORF">SBAD_LOCUS10818</name>
</gene>
<dbReference type="InterPro" id="IPR016186">
    <property type="entry name" value="C-type_lectin-like/link_sf"/>
</dbReference>
<dbReference type="WBParaSite" id="SBAD_0001119401-mRNA-1">
    <property type="protein sequence ID" value="SBAD_0001119401-mRNA-1"/>
    <property type="gene ID" value="SBAD_0001119401"/>
</dbReference>
<reference evidence="1 2" key="2">
    <citation type="submission" date="2018-11" db="EMBL/GenBank/DDBJ databases">
        <authorList>
            <consortium name="Pathogen Informatics"/>
        </authorList>
    </citation>
    <scope>NUCLEOTIDE SEQUENCE [LARGE SCALE GENOMIC DNA]</scope>
</reference>
<dbReference type="Proteomes" id="UP000270296">
    <property type="component" value="Unassembled WGS sequence"/>
</dbReference>
<reference evidence="3" key="1">
    <citation type="submission" date="2016-06" db="UniProtKB">
        <authorList>
            <consortium name="WormBaseParasite"/>
        </authorList>
    </citation>
    <scope>IDENTIFICATION</scope>
</reference>
<dbReference type="Gene3D" id="3.10.100.10">
    <property type="entry name" value="Mannose-Binding Protein A, subunit A"/>
    <property type="match status" value="1"/>
</dbReference>
<organism evidence="3">
    <name type="scientific">Soboliphyme baturini</name>
    <dbReference type="NCBI Taxonomy" id="241478"/>
    <lineage>
        <taxon>Eukaryota</taxon>
        <taxon>Metazoa</taxon>
        <taxon>Ecdysozoa</taxon>
        <taxon>Nematoda</taxon>
        <taxon>Enoplea</taxon>
        <taxon>Dorylaimia</taxon>
        <taxon>Dioctophymatida</taxon>
        <taxon>Dioctophymatoidea</taxon>
        <taxon>Soboliphymatidae</taxon>
        <taxon>Soboliphyme</taxon>
    </lineage>
</organism>
<dbReference type="SUPFAM" id="SSF56436">
    <property type="entry name" value="C-type lectin-like"/>
    <property type="match status" value="1"/>
</dbReference>
<keyword evidence="2" id="KW-1185">Reference proteome</keyword>
<protein>
    <submittedName>
        <fullName evidence="3">C-type lectin domain-containing protein</fullName>
    </submittedName>
</protein>
<evidence type="ECO:0000313" key="2">
    <source>
        <dbReference type="Proteomes" id="UP000270296"/>
    </source>
</evidence>
<accession>A0A183J4M0</accession>
<dbReference type="AlphaFoldDB" id="A0A183J4M0"/>
<evidence type="ECO:0000313" key="1">
    <source>
        <dbReference type="EMBL" id="VDP34878.1"/>
    </source>
</evidence>
<name>A0A183J4M0_9BILA</name>
<dbReference type="InterPro" id="IPR016187">
    <property type="entry name" value="CTDL_fold"/>
</dbReference>
<sequence>MAANRMNDVQLPRSVRPHAVVENQSLFIWRYQVGASATATFRALFDETACEGSKCDDGWFGYAGVCYKFFFRPLSFQRAEESCKEFEAQLFVPHDVEEWVSRRQRRLCNQRVALFLWLDSENCGGRLPNRPENLDRTTIRTQQRAAVDHVQRNAF</sequence>
<dbReference type="EMBL" id="UZAM01014614">
    <property type="protein sequence ID" value="VDP34878.1"/>
    <property type="molecule type" value="Genomic_DNA"/>
</dbReference>
<proteinExistence type="predicted"/>